<dbReference type="OrthoDB" id="1854918at2759"/>
<keyword evidence="2" id="KW-0472">Membrane</keyword>
<organism evidence="3 4">
    <name type="scientific">Actinidia rufa</name>
    <dbReference type="NCBI Taxonomy" id="165716"/>
    <lineage>
        <taxon>Eukaryota</taxon>
        <taxon>Viridiplantae</taxon>
        <taxon>Streptophyta</taxon>
        <taxon>Embryophyta</taxon>
        <taxon>Tracheophyta</taxon>
        <taxon>Spermatophyta</taxon>
        <taxon>Magnoliopsida</taxon>
        <taxon>eudicotyledons</taxon>
        <taxon>Gunneridae</taxon>
        <taxon>Pentapetalae</taxon>
        <taxon>asterids</taxon>
        <taxon>Ericales</taxon>
        <taxon>Actinidiaceae</taxon>
        <taxon>Actinidia</taxon>
    </lineage>
</organism>
<proteinExistence type="predicted"/>
<feature type="region of interest" description="Disordered" evidence="1">
    <location>
        <begin position="47"/>
        <end position="69"/>
    </location>
</feature>
<evidence type="ECO:0000256" key="1">
    <source>
        <dbReference type="SAM" id="MobiDB-lite"/>
    </source>
</evidence>
<keyword evidence="2" id="KW-1133">Transmembrane helix</keyword>
<evidence type="ECO:0000256" key="2">
    <source>
        <dbReference type="SAM" id="Phobius"/>
    </source>
</evidence>
<name>A0A7J0G2U5_9ERIC</name>
<evidence type="ECO:0000313" key="3">
    <source>
        <dbReference type="EMBL" id="GFZ05092.1"/>
    </source>
</evidence>
<reference evidence="3 4" key="1">
    <citation type="submission" date="2019-07" db="EMBL/GenBank/DDBJ databases">
        <title>De Novo Assembly of kiwifruit Actinidia rufa.</title>
        <authorList>
            <person name="Sugita-Konishi S."/>
            <person name="Sato K."/>
            <person name="Mori E."/>
            <person name="Abe Y."/>
            <person name="Kisaki G."/>
            <person name="Hamano K."/>
            <person name="Suezawa K."/>
            <person name="Otani M."/>
            <person name="Fukuda T."/>
            <person name="Manabe T."/>
            <person name="Gomi K."/>
            <person name="Tabuchi M."/>
            <person name="Akimitsu K."/>
            <person name="Kataoka I."/>
        </authorList>
    </citation>
    <scope>NUCLEOTIDE SEQUENCE [LARGE SCALE GENOMIC DNA]</scope>
    <source>
        <strain evidence="4">cv. Fuchu</strain>
    </source>
</reference>
<accession>A0A7J0G2U5</accession>
<gene>
    <name evidence="3" type="ORF">Acr_17g0006640</name>
</gene>
<comment type="caution">
    <text evidence="3">The sequence shown here is derived from an EMBL/GenBank/DDBJ whole genome shotgun (WGS) entry which is preliminary data.</text>
</comment>
<dbReference type="Proteomes" id="UP000585474">
    <property type="component" value="Unassembled WGS sequence"/>
</dbReference>
<dbReference type="AlphaFoldDB" id="A0A7J0G2U5"/>
<evidence type="ECO:0000313" key="4">
    <source>
        <dbReference type="Proteomes" id="UP000585474"/>
    </source>
</evidence>
<feature type="transmembrane region" description="Helical" evidence="2">
    <location>
        <begin position="16"/>
        <end position="33"/>
    </location>
</feature>
<keyword evidence="4" id="KW-1185">Reference proteome</keyword>
<sequence>MTGEELGPAGPPGPKVVRLLYFVGAGFLCTAVINKWRDFQRKSIQQQQQQHLVDPLSEKASNAVHKAVE</sequence>
<protein>
    <submittedName>
        <fullName evidence="3">Uncharacterized protein</fullName>
    </submittedName>
</protein>
<keyword evidence="2" id="KW-0812">Transmembrane</keyword>
<dbReference type="EMBL" id="BJWL01000017">
    <property type="protein sequence ID" value="GFZ05092.1"/>
    <property type="molecule type" value="Genomic_DNA"/>
</dbReference>